<gene>
    <name evidence="3" type="ORF">GCM10017577_52730</name>
</gene>
<sequence>MTDTRDTAQRTVPRVGATASRSRLVTRRDIALFTEISGDRNPLHYDEERAAATRFGGIVVQGGVTTALLNAVVAEDLPGPGSVFLQLDLGFKAPVRPGDVITGTVEVTSAREDKPITALDVRVTRDDGVVAVEGKAVCYTEPL</sequence>
<organism evidence="3 4">
    <name type="scientific">Pseudonocardia halophobica</name>
    <dbReference type="NCBI Taxonomy" id="29401"/>
    <lineage>
        <taxon>Bacteria</taxon>
        <taxon>Bacillati</taxon>
        <taxon>Actinomycetota</taxon>
        <taxon>Actinomycetes</taxon>
        <taxon>Pseudonocardiales</taxon>
        <taxon>Pseudonocardiaceae</taxon>
        <taxon>Pseudonocardia</taxon>
    </lineage>
</organism>
<dbReference type="InterPro" id="IPR002539">
    <property type="entry name" value="MaoC-like_dom"/>
</dbReference>
<evidence type="ECO:0000259" key="2">
    <source>
        <dbReference type="Pfam" id="PF01575"/>
    </source>
</evidence>
<dbReference type="GO" id="GO:0019171">
    <property type="term" value="F:(3R)-hydroxyacyl-[acyl-carrier-protein] dehydratase activity"/>
    <property type="evidence" value="ECO:0007669"/>
    <property type="project" value="TreeGrafter"/>
</dbReference>
<dbReference type="Gene3D" id="3.10.129.10">
    <property type="entry name" value="Hotdog Thioesterase"/>
    <property type="match status" value="1"/>
</dbReference>
<protein>
    <recommendedName>
        <fullName evidence="2">MaoC-like domain-containing protein</fullName>
    </recommendedName>
</protein>
<evidence type="ECO:0000313" key="4">
    <source>
        <dbReference type="Proteomes" id="UP001143463"/>
    </source>
</evidence>
<dbReference type="SUPFAM" id="SSF54637">
    <property type="entry name" value="Thioesterase/thiol ester dehydrase-isomerase"/>
    <property type="match status" value="1"/>
</dbReference>
<reference evidence="3" key="2">
    <citation type="submission" date="2023-01" db="EMBL/GenBank/DDBJ databases">
        <authorList>
            <person name="Sun Q."/>
            <person name="Evtushenko L."/>
        </authorList>
    </citation>
    <scope>NUCLEOTIDE SEQUENCE</scope>
    <source>
        <strain evidence="3">VKM Ac-1069</strain>
    </source>
</reference>
<dbReference type="PANTHER" id="PTHR43437:SF3">
    <property type="entry name" value="HYDROXYACYL-THIOESTER DEHYDRATASE TYPE 2, MITOCHONDRIAL"/>
    <property type="match status" value="1"/>
</dbReference>
<dbReference type="GO" id="GO:0006633">
    <property type="term" value="P:fatty acid biosynthetic process"/>
    <property type="evidence" value="ECO:0007669"/>
    <property type="project" value="TreeGrafter"/>
</dbReference>
<dbReference type="InterPro" id="IPR029069">
    <property type="entry name" value="HotDog_dom_sf"/>
</dbReference>
<dbReference type="Pfam" id="PF01575">
    <property type="entry name" value="MaoC_dehydratas"/>
    <property type="match status" value="1"/>
</dbReference>
<dbReference type="CDD" id="cd03449">
    <property type="entry name" value="R_hydratase"/>
    <property type="match status" value="1"/>
</dbReference>
<dbReference type="RefSeq" id="WP_037050816.1">
    <property type="nucleotide sequence ID" value="NZ_BAAAUZ010000024.1"/>
</dbReference>
<dbReference type="PANTHER" id="PTHR43437">
    <property type="entry name" value="HYDROXYACYL-THIOESTER DEHYDRATASE TYPE 2, MITOCHONDRIAL-RELATED"/>
    <property type="match status" value="1"/>
</dbReference>
<feature type="domain" description="MaoC-like" evidence="2">
    <location>
        <begin position="19"/>
        <end position="116"/>
    </location>
</feature>
<name>A0A9W6NZ22_9PSEU</name>
<evidence type="ECO:0000313" key="3">
    <source>
        <dbReference type="EMBL" id="GLL14127.1"/>
    </source>
</evidence>
<dbReference type="EMBL" id="BSFQ01000028">
    <property type="protein sequence ID" value="GLL14127.1"/>
    <property type="molecule type" value="Genomic_DNA"/>
</dbReference>
<comment type="caution">
    <text evidence="3">The sequence shown here is derived from an EMBL/GenBank/DDBJ whole genome shotgun (WGS) entry which is preliminary data.</text>
</comment>
<evidence type="ECO:0000256" key="1">
    <source>
        <dbReference type="ARBA" id="ARBA00005254"/>
    </source>
</evidence>
<keyword evidence="4" id="KW-1185">Reference proteome</keyword>
<dbReference type="AlphaFoldDB" id="A0A9W6NZ22"/>
<dbReference type="InterPro" id="IPR050965">
    <property type="entry name" value="UPF0336/Enoyl-CoA_hydratase"/>
</dbReference>
<comment type="similarity">
    <text evidence="1">Belongs to the enoyl-CoA hydratase/isomerase family.</text>
</comment>
<proteinExistence type="inferred from homology"/>
<reference evidence="3" key="1">
    <citation type="journal article" date="2014" name="Int. J. Syst. Evol. Microbiol.">
        <title>Complete genome sequence of Corynebacterium casei LMG S-19264T (=DSM 44701T), isolated from a smear-ripened cheese.</title>
        <authorList>
            <consortium name="US DOE Joint Genome Institute (JGI-PGF)"/>
            <person name="Walter F."/>
            <person name="Albersmeier A."/>
            <person name="Kalinowski J."/>
            <person name="Ruckert C."/>
        </authorList>
    </citation>
    <scope>NUCLEOTIDE SEQUENCE</scope>
    <source>
        <strain evidence="3">VKM Ac-1069</strain>
    </source>
</reference>
<accession>A0A9W6NZ22</accession>
<dbReference type="Proteomes" id="UP001143463">
    <property type="component" value="Unassembled WGS sequence"/>
</dbReference>